<proteinExistence type="predicted"/>
<evidence type="ECO:0000256" key="1">
    <source>
        <dbReference type="SAM" id="MobiDB-lite"/>
    </source>
</evidence>
<evidence type="ECO:0000313" key="3">
    <source>
        <dbReference type="Proteomes" id="UP001161757"/>
    </source>
</evidence>
<organism evidence="2 3">
    <name type="scientific">Exophiala dermatitidis</name>
    <name type="common">Black yeast-like fungus</name>
    <name type="synonym">Wangiella dermatitidis</name>
    <dbReference type="NCBI Taxonomy" id="5970"/>
    <lineage>
        <taxon>Eukaryota</taxon>
        <taxon>Fungi</taxon>
        <taxon>Dikarya</taxon>
        <taxon>Ascomycota</taxon>
        <taxon>Pezizomycotina</taxon>
        <taxon>Eurotiomycetes</taxon>
        <taxon>Chaetothyriomycetidae</taxon>
        <taxon>Chaetothyriales</taxon>
        <taxon>Herpotrichiellaceae</taxon>
        <taxon>Exophiala</taxon>
    </lineage>
</organism>
<name>A0AAN6EVG4_EXODE</name>
<reference evidence="2" key="1">
    <citation type="submission" date="2023-01" db="EMBL/GenBank/DDBJ databases">
        <title>Exophiala dermititidis isolated from Cystic Fibrosis Patient.</title>
        <authorList>
            <person name="Kurbessoian T."/>
            <person name="Crocker A."/>
            <person name="Murante D."/>
            <person name="Hogan D.A."/>
            <person name="Stajich J.E."/>
        </authorList>
    </citation>
    <scope>NUCLEOTIDE SEQUENCE</scope>
    <source>
        <strain evidence="2">Ex8</strain>
    </source>
</reference>
<accession>A0AAN6EVG4</accession>
<dbReference type="AlphaFoldDB" id="A0AAN6EVG4"/>
<dbReference type="EMBL" id="JAJGCB010000010">
    <property type="protein sequence ID" value="KAJ8990655.1"/>
    <property type="molecule type" value="Genomic_DNA"/>
</dbReference>
<feature type="compositionally biased region" description="Polar residues" evidence="1">
    <location>
        <begin position="202"/>
        <end position="219"/>
    </location>
</feature>
<sequence length="369" mass="40812">MASTTTPAAENGHWLLRGVQSAIFYYVSCTPCLEYKYKQKRRNEAKAQQAREQELASTQPGLVRPMAFQTNPEWAEDLLLGPGPPKGWKKDTLLKRMQKKVAEGIEILNTATNLPGPTKVPDENASGNRQPDIVPPGDQSEQKGSNTIDIVKEAWRTTLHPPKWNFQRYHREDEVLWGYTRRMKQMWNRATSGSHEEAPGQQPKSGNTPTGGRQDTKGSQDYARPPRPPANDIYAPIVTGLPATRAEAAWMLLPPPSAAVMAGKKRPAAETEPRWPLAVLGGPKCQPRPAPVLVPAHSSETVVLSGSTNDNTEGGSNLSEVEPETPQQSKDNAEPTKPAPTYPRRPLRGEMFDTKSSDSWQFHYIIPST</sequence>
<feature type="compositionally biased region" description="Polar residues" evidence="1">
    <location>
        <begin position="302"/>
        <end position="330"/>
    </location>
</feature>
<feature type="region of interest" description="Disordered" evidence="1">
    <location>
        <begin position="189"/>
        <end position="235"/>
    </location>
</feature>
<protein>
    <submittedName>
        <fullName evidence="2">Uncharacterized protein</fullName>
    </submittedName>
</protein>
<feature type="region of interest" description="Disordered" evidence="1">
    <location>
        <begin position="109"/>
        <end position="145"/>
    </location>
</feature>
<gene>
    <name evidence="2" type="ORF">HRR80_005432</name>
</gene>
<feature type="region of interest" description="Disordered" evidence="1">
    <location>
        <begin position="302"/>
        <end position="354"/>
    </location>
</feature>
<dbReference type="Proteomes" id="UP001161757">
    <property type="component" value="Unassembled WGS sequence"/>
</dbReference>
<evidence type="ECO:0000313" key="2">
    <source>
        <dbReference type="EMBL" id="KAJ8990655.1"/>
    </source>
</evidence>
<comment type="caution">
    <text evidence="2">The sequence shown here is derived from an EMBL/GenBank/DDBJ whole genome shotgun (WGS) entry which is preliminary data.</text>
</comment>